<sequence length="331" mass="34922">LRTDAYGAIRANEGLYLSSWGQLGASGDQLDLRPAFQQLSTAHEMAESLSQSAAGHNAEPLESNESLKKAGEDTRSPYGNSEVAGGDQSTARGAVDSGGRGQSPGLKAPWLHAAAPAGMTLSTPESTHLAQGHSLGVTSGEDVSLATGRHLIASVSEKLSFFVQQAGIKLFAARGRVDLQAQSDNLEATARHSVDVTSSDQKIDLAAAEEILLVSGGAYVRLKGGNIEIHAPGKVDIKGASKSFTGGTNLMRSMSDMPDAQGPFEEFFILKDKSSGDLIEYARYRVETAEGNVITGRSDGEGKTQKILTSQPEKMKITILDRFDDAEGELS</sequence>
<name>A0A1I1K065_9GAMM</name>
<gene>
    <name evidence="4" type="ORF">SAMN05421848_1877</name>
</gene>
<dbReference type="Pfam" id="PF10106">
    <property type="entry name" value="DUF2345"/>
    <property type="match status" value="1"/>
</dbReference>
<dbReference type="EMBL" id="FOLY01000003">
    <property type="protein sequence ID" value="SFC54025.1"/>
    <property type="molecule type" value="Genomic_DNA"/>
</dbReference>
<dbReference type="RefSeq" id="WP_139215288.1">
    <property type="nucleotide sequence ID" value="NZ_FOLY01000003.1"/>
</dbReference>
<feature type="domain" description="DUF2345" evidence="2">
    <location>
        <begin position="99"/>
        <end position="247"/>
    </location>
</feature>
<dbReference type="AlphaFoldDB" id="A0A1I1K065"/>
<evidence type="ECO:0000259" key="3">
    <source>
        <dbReference type="Pfam" id="PF13296"/>
    </source>
</evidence>
<keyword evidence="5" id="KW-1185">Reference proteome</keyword>
<dbReference type="Proteomes" id="UP000199046">
    <property type="component" value="Unassembled WGS sequence"/>
</dbReference>
<evidence type="ECO:0000313" key="5">
    <source>
        <dbReference type="Proteomes" id="UP000199046"/>
    </source>
</evidence>
<dbReference type="Pfam" id="PF13296">
    <property type="entry name" value="T6SS_Vgr"/>
    <property type="match status" value="1"/>
</dbReference>
<evidence type="ECO:0000256" key="1">
    <source>
        <dbReference type="SAM" id="MobiDB-lite"/>
    </source>
</evidence>
<dbReference type="OrthoDB" id="9762420at2"/>
<dbReference type="InterPro" id="IPR028244">
    <property type="entry name" value="T6SS_Rhs_Vgr_dom"/>
</dbReference>
<accession>A0A1I1K065</accession>
<feature type="compositionally biased region" description="Basic and acidic residues" evidence="1">
    <location>
        <begin position="65"/>
        <end position="75"/>
    </location>
</feature>
<evidence type="ECO:0000259" key="2">
    <source>
        <dbReference type="Pfam" id="PF10106"/>
    </source>
</evidence>
<dbReference type="InterPro" id="IPR018769">
    <property type="entry name" value="VgrG2_DUF2345"/>
</dbReference>
<protein>
    <submittedName>
        <fullName evidence="4">Type VI secretion system secreted protein VgrG</fullName>
    </submittedName>
</protein>
<feature type="domain" description="Putative type VI secretion system Rhs element associated Vgr" evidence="3">
    <location>
        <begin position="1"/>
        <end position="53"/>
    </location>
</feature>
<proteinExistence type="predicted"/>
<feature type="region of interest" description="Disordered" evidence="1">
    <location>
        <begin position="42"/>
        <end position="108"/>
    </location>
</feature>
<feature type="non-terminal residue" evidence="4">
    <location>
        <position position="1"/>
    </location>
</feature>
<reference evidence="5" key="1">
    <citation type="submission" date="2016-10" db="EMBL/GenBank/DDBJ databases">
        <authorList>
            <person name="Varghese N."/>
            <person name="Submissions S."/>
        </authorList>
    </citation>
    <scope>NUCLEOTIDE SEQUENCE [LARGE SCALE GENOMIC DNA]</scope>
    <source>
        <strain evidence="5">DSM 23439</strain>
    </source>
</reference>
<evidence type="ECO:0000313" key="4">
    <source>
        <dbReference type="EMBL" id="SFC54025.1"/>
    </source>
</evidence>
<dbReference type="STRING" id="402385.SAMN05421848_1877"/>
<organism evidence="4 5">
    <name type="scientific">Kushneria avicenniae</name>
    <dbReference type="NCBI Taxonomy" id="402385"/>
    <lineage>
        <taxon>Bacteria</taxon>
        <taxon>Pseudomonadati</taxon>
        <taxon>Pseudomonadota</taxon>
        <taxon>Gammaproteobacteria</taxon>
        <taxon>Oceanospirillales</taxon>
        <taxon>Halomonadaceae</taxon>
        <taxon>Kushneria</taxon>
    </lineage>
</organism>